<dbReference type="RefSeq" id="WP_425551230.1">
    <property type="nucleotide sequence ID" value="NZ_BAABHK010000007.1"/>
</dbReference>
<evidence type="ECO:0000313" key="2">
    <source>
        <dbReference type="Proteomes" id="UP001501442"/>
    </source>
</evidence>
<keyword evidence="2" id="KW-1185">Reference proteome</keyword>
<dbReference type="InterPro" id="IPR036291">
    <property type="entry name" value="NAD(P)-bd_dom_sf"/>
</dbReference>
<dbReference type="Gene3D" id="3.40.50.720">
    <property type="entry name" value="NAD(P)-binding Rossmann-like Domain"/>
    <property type="match status" value="1"/>
</dbReference>
<comment type="caution">
    <text evidence="1">The sequence shown here is derived from an EMBL/GenBank/DDBJ whole genome shotgun (WGS) entry which is preliminary data.</text>
</comment>
<evidence type="ECO:0000313" key="1">
    <source>
        <dbReference type="EMBL" id="GAA4629397.1"/>
    </source>
</evidence>
<name>A0ABP8UFU5_9ACTN</name>
<organism evidence="1 2">
    <name type="scientific">Actinoallomurus vinaceus</name>
    <dbReference type="NCBI Taxonomy" id="1080074"/>
    <lineage>
        <taxon>Bacteria</taxon>
        <taxon>Bacillati</taxon>
        <taxon>Actinomycetota</taxon>
        <taxon>Actinomycetes</taxon>
        <taxon>Streptosporangiales</taxon>
        <taxon>Thermomonosporaceae</taxon>
        <taxon>Actinoallomurus</taxon>
    </lineage>
</organism>
<proteinExistence type="predicted"/>
<sequence length="56" mass="6032">MRVNAVGPAFIDTPLLADADKEAVVSLHPQGRLGRAEEVAEVAMKSDWSSRCPHTT</sequence>
<gene>
    <name evidence="1" type="ORF">GCM10023196_050020</name>
</gene>
<accession>A0ABP8UFU5</accession>
<reference evidence="2" key="1">
    <citation type="journal article" date="2019" name="Int. J. Syst. Evol. Microbiol.">
        <title>The Global Catalogue of Microorganisms (GCM) 10K type strain sequencing project: providing services to taxonomists for standard genome sequencing and annotation.</title>
        <authorList>
            <consortium name="The Broad Institute Genomics Platform"/>
            <consortium name="The Broad Institute Genome Sequencing Center for Infectious Disease"/>
            <person name="Wu L."/>
            <person name="Ma J."/>
        </authorList>
    </citation>
    <scope>NUCLEOTIDE SEQUENCE [LARGE SCALE GENOMIC DNA]</scope>
    <source>
        <strain evidence="2">JCM 17939</strain>
    </source>
</reference>
<protein>
    <submittedName>
        <fullName evidence="1">Uncharacterized protein</fullName>
    </submittedName>
</protein>
<dbReference type="SUPFAM" id="SSF51735">
    <property type="entry name" value="NAD(P)-binding Rossmann-fold domains"/>
    <property type="match status" value="1"/>
</dbReference>
<dbReference type="Proteomes" id="UP001501442">
    <property type="component" value="Unassembled WGS sequence"/>
</dbReference>
<dbReference type="EMBL" id="BAABHK010000007">
    <property type="protein sequence ID" value="GAA4629397.1"/>
    <property type="molecule type" value="Genomic_DNA"/>
</dbReference>